<dbReference type="Proteomes" id="UP000095751">
    <property type="component" value="Unassembled WGS sequence"/>
</dbReference>
<protein>
    <submittedName>
        <fullName evidence="1">Uncharacterized protein</fullName>
    </submittedName>
</protein>
<reference evidence="1 2" key="1">
    <citation type="submission" date="2016-09" db="EMBL/GenBank/DDBJ databases">
        <title>Extensive genetic diversity and differential bi-allelic expression allows diatom success in the polar Southern Ocean.</title>
        <authorList>
            <consortium name="DOE Joint Genome Institute"/>
            <person name="Mock T."/>
            <person name="Otillar R.P."/>
            <person name="Strauss J."/>
            <person name="Dupont C."/>
            <person name="Frickenhaus S."/>
            <person name="Maumus F."/>
            <person name="Mcmullan M."/>
            <person name="Sanges R."/>
            <person name="Schmutz J."/>
            <person name="Toseland A."/>
            <person name="Valas R."/>
            <person name="Veluchamy A."/>
            <person name="Ward B.J."/>
            <person name="Allen A."/>
            <person name="Barry K."/>
            <person name="Falciatore A."/>
            <person name="Ferrante M."/>
            <person name="Fortunato A.E."/>
            <person name="Gloeckner G."/>
            <person name="Gruber A."/>
            <person name="Hipkin R."/>
            <person name="Janech M."/>
            <person name="Kroth P."/>
            <person name="Leese F."/>
            <person name="Lindquist E."/>
            <person name="Lyon B.R."/>
            <person name="Martin J."/>
            <person name="Mayer C."/>
            <person name="Parker M."/>
            <person name="Quesneville H."/>
            <person name="Raymond J."/>
            <person name="Uhlig C."/>
            <person name="Valentin K.U."/>
            <person name="Worden A.Z."/>
            <person name="Armbrust E.V."/>
            <person name="Bowler C."/>
            <person name="Green B."/>
            <person name="Moulton V."/>
            <person name="Van Oosterhout C."/>
            <person name="Grigoriev I."/>
        </authorList>
    </citation>
    <scope>NUCLEOTIDE SEQUENCE [LARGE SCALE GENOMIC DNA]</scope>
    <source>
        <strain evidence="1 2">CCMP1102</strain>
    </source>
</reference>
<sequence length="186" mass="20593">MSAVFASTTNSPVQAADPDVVIVGLDSYLYRIIRVKEATQQEKRLIQTGKFKDTQRANVKLAVRFMVQNYRLSDSVVGASSFLSGTSSMRAVETGQMAVANLQTILEYFDSSDIENIKVGKNSMNGKEDLVIKGLDATKSKLDEFLLLFDQDTVAKIKAQVQEENELNRKEFDPNLGDIINLPPPS</sequence>
<dbReference type="OrthoDB" id="205651at2759"/>
<dbReference type="KEGG" id="fcy:FRACYDRAFT_177644"/>
<dbReference type="AlphaFoldDB" id="A0A1E7FX67"/>
<gene>
    <name evidence="1" type="ORF">FRACYDRAFT_177644</name>
</gene>
<dbReference type="EMBL" id="KV784353">
    <property type="protein sequence ID" value="OEU22403.1"/>
    <property type="molecule type" value="Genomic_DNA"/>
</dbReference>
<organism evidence="1 2">
    <name type="scientific">Fragilariopsis cylindrus CCMP1102</name>
    <dbReference type="NCBI Taxonomy" id="635003"/>
    <lineage>
        <taxon>Eukaryota</taxon>
        <taxon>Sar</taxon>
        <taxon>Stramenopiles</taxon>
        <taxon>Ochrophyta</taxon>
        <taxon>Bacillariophyta</taxon>
        <taxon>Bacillariophyceae</taxon>
        <taxon>Bacillariophycidae</taxon>
        <taxon>Bacillariales</taxon>
        <taxon>Bacillariaceae</taxon>
        <taxon>Fragilariopsis</taxon>
    </lineage>
</organism>
<proteinExistence type="predicted"/>
<dbReference type="InParanoid" id="A0A1E7FX67"/>
<accession>A0A1E7FX67</accession>
<evidence type="ECO:0000313" key="1">
    <source>
        <dbReference type="EMBL" id="OEU22403.1"/>
    </source>
</evidence>
<keyword evidence="2" id="KW-1185">Reference proteome</keyword>
<evidence type="ECO:0000313" key="2">
    <source>
        <dbReference type="Proteomes" id="UP000095751"/>
    </source>
</evidence>
<name>A0A1E7FX67_9STRA</name>